<name>A0A3A1U1N2_9MICO</name>
<dbReference type="Proteomes" id="UP000265742">
    <property type="component" value="Unassembled WGS sequence"/>
</dbReference>
<protein>
    <submittedName>
        <fullName evidence="2">Uncharacterized protein</fullName>
    </submittedName>
</protein>
<gene>
    <name evidence="2" type="ORF">D1781_03030</name>
</gene>
<comment type="caution">
    <text evidence="2">The sequence shown here is derived from an EMBL/GenBank/DDBJ whole genome shotgun (WGS) entry which is preliminary data.</text>
</comment>
<keyword evidence="3" id="KW-1185">Reference proteome</keyword>
<dbReference type="EMBL" id="QXTG01000001">
    <property type="protein sequence ID" value="RIX30421.1"/>
    <property type="molecule type" value="Genomic_DNA"/>
</dbReference>
<evidence type="ECO:0000256" key="1">
    <source>
        <dbReference type="SAM" id="MobiDB-lite"/>
    </source>
</evidence>
<sequence length="135" mass="14966">MRRLLQRFGPAWRVQRQRHPRAAERIETAAIAVRGGLPGEVRALRNRVAELERDHLLLAAHVATLTEQVGSGAHAAPTDLEAEAARQRARLAAIAFYEERIGRLEEQVGRRGHARSARTRATDARIPGERQGTAS</sequence>
<dbReference type="AlphaFoldDB" id="A0A3A1U1N2"/>
<dbReference type="RefSeq" id="WP_119480782.1">
    <property type="nucleotide sequence ID" value="NZ_QXTG01000001.1"/>
</dbReference>
<evidence type="ECO:0000313" key="2">
    <source>
        <dbReference type="EMBL" id="RIX30421.1"/>
    </source>
</evidence>
<evidence type="ECO:0000313" key="3">
    <source>
        <dbReference type="Proteomes" id="UP000265742"/>
    </source>
</evidence>
<feature type="region of interest" description="Disordered" evidence="1">
    <location>
        <begin position="108"/>
        <end position="135"/>
    </location>
</feature>
<accession>A0A3A1U1N2</accession>
<proteinExistence type="predicted"/>
<organism evidence="2 3">
    <name type="scientific">Amnibacterium setariae</name>
    <dbReference type="NCBI Taxonomy" id="2306585"/>
    <lineage>
        <taxon>Bacteria</taxon>
        <taxon>Bacillati</taxon>
        <taxon>Actinomycetota</taxon>
        <taxon>Actinomycetes</taxon>
        <taxon>Micrococcales</taxon>
        <taxon>Microbacteriaceae</taxon>
        <taxon>Amnibacterium</taxon>
    </lineage>
</organism>
<reference evidence="3" key="1">
    <citation type="submission" date="2018-09" db="EMBL/GenBank/DDBJ databases">
        <authorList>
            <person name="Kim I."/>
        </authorList>
    </citation>
    <scope>NUCLEOTIDE SEQUENCE [LARGE SCALE GENOMIC DNA]</scope>
    <source>
        <strain evidence="3">DD4a</strain>
    </source>
</reference>